<dbReference type="Pfam" id="PF00805">
    <property type="entry name" value="Pentapeptide"/>
    <property type="match status" value="2"/>
</dbReference>
<dbReference type="AlphaFoldDB" id="A0A2A9FI92"/>
<comment type="caution">
    <text evidence="1">The sequence shown here is derived from an EMBL/GenBank/DDBJ whole genome shotgun (WGS) entry which is preliminary data.</text>
</comment>
<protein>
    <submittedName>
        <fullName evidence="1">Uncharacterized protein YjbI with pentapeptide repeats</fullName>
    </submittedName>
</protein>
<proteinExistence type="predicted"/>
<accession>A0A2A9FI92</accession>
<gene>
    <name evidence="1" type="ORF">ATK36_5687</name>
</gene>
<dbReference type="InterPro" id="IPR001646">
    <property type="entry name" value="5peptide_repeat"/>
</dbReference>
<dbReference type="SUPFAM" id="SSF141571">
    <property type="entry name" value="Pentapeptide repeat-like"/>
    <property type="match status" value="1"/>
</dbReference>
<sequence length="220" mass="23981">MLEFRDVVGVKVQRPSIDRDELVPEQAHFRGEFAFEHVHINGGDQTGVNGEGTLSHALVTTVNLAEARLGSLSLSDVVLEDTDLSNAVLQETTVRRVELVRCRGIGVQLSLVQATDLYVQDTQFDYATIRIAKVKNNAVFSGCSFRETLFVGDLSNVVFTECEFTGAEFEATRATDCDLRGSRLTGLRGLLSLRGAKITHEQALSVATTIATESGFIVTD</sequence>
<name>A0A2A9FI92_9PSEU</name>
<dbReference type="Gene3D" id="2.160.20.80">
    <property type="entry name" value="E3 ubiquitin-protein ligase SopA"/>
    <property type="match status" value="1"/>
</dbReference>
<keyword evidence="2" id="KW-1185">Reference proteome</keyword>
<organism evidence="1 2">
    <name type="scientific">Amycolatopsis sulphurea</name>
    <dbReference type="NCBI Taxonomy" id="76022"/>
    <lineage>
        <taxon>Bacteria</taxon>
        <taxon>Bacillati</taxon>
        <taxon>Actinomycetota</taxon>
        <taxon>Actinomycetes</taxon>
        <taxon>Pseudonocardiales</taxon>
        <taxon>Pseudonocardiaceae</taxon>
        <taxon>Amycolatopsis</taxon>
    </lineage>
</organism>
<reference evidence="1 2" key="1">
    <citation type="submission" date="2017-10" db="EMBL/GenBank/DDBJ databases">
        <title>Sequencing the genomes of 1000 actinobacteria strains.</title>
        <authorList>
            <person name="Klenk H.-P."/>
        </authorList>
    </citation>
    <scope>NUCLEOTIDE SEQUENCE [LARGE SCALE GENOMIC DNA]</scope>
    <source>
        <strain evidence="1 2">DSM 46092</strain>
    </source>
</reference>
<dbReference type="RefSeq" id="WP_098514177.1">
    <property type="nucleotide sequence ID" value="NZ_JBIAKZ010000003.1"/>
</dbReference>
<dbReference type="Proteomes" id="UP000243542">
    <property type="component" value="Unassembled WGS sequence"/>
</dbReference>
<evidence type="ECO:0000313" key="1">
    <source>
        <dbReference type="EMBL" id="PFG50451.1"/>
    </source>
</evidence>
<evidence type="ECO:0000313" key="2">
    <source>
        <dbReference type="Proteomes" id="UP000243542"/>
    </source>
</evidence>
<dbReference type="EMBL" id="PDJK01000002">
    <property type="protein sequence ID" value="PFG50451.1"/>
    <property type="molecule type" value="Genomic_DNA"/>
</dbReference>